<feature type="transmembrane region" description="Helical" evidence="7">
    <location>
        <begin position="179"/>
        <end position="197"/>
    </location>
</feature>
<proteinExistence type="inferred from homology"/>
<dbReference type="PANTHER" id="PTHR42920:SF5">
    <property type="entry name" value="EAMA DOMAIN-CONTAINING PROTEIN"/>
    <property type="match status" value="1"/>
</dbReference>
<dbReference type="InterPro" id="IPR000620">
    <property type="entry name" value="EamA_dom"/>
</dbReference>
<dbReference type="InterPro" id="IPR051258">
    <property type="entry name" value="Diverse_Substrate_Transporter"/>
</dbReference>
<dbReference type="EMBL" id="AP024169">
    <property type="protein sequence ID" value="BCN31461.1"/>
    <property type="molecule type" value="Genomic_DNA"/>
</dbReference>
<name>A0A7R7IDZ5_9FIRM</name>
<feature type="transmembrane region" description="Helical" evidence="7">
    <location>
        <begin position="122"/>
        <end position="140"/>
    </location>
</feature>
<keyword evidence="4 7" id="KW-0812">Transmembrane</keyword>
<evidence type="ECO:0000313" key="10">
    <source>
        <dbReference type="Proteomes" id="UP000595897"/>
    </source>
</evidence>
<reference evidence="9 10" key="1">
    <citation type="submission" date="2020-11" db="EMBL/GenBank/DDBJ databases">
        <title>Draft genome sequencing of a Lachnospiraceae strain isolated from anoxic soil subjected to BSD treatment.</title>
        <authorList>
            <person name="Uek A."/>
            <person name="Tonouchi A."/>
        </authorList>
    </citation>
    <scope>NUCLEOTIDE SEQUENCE [LARGE SCALE GENOMIC DNA]</scope>
    <source>
        <strain evidence="9 10">TB5</strain>
    </source>
</reference>
<keyword evidence="5 7" id="KW-1133">Transmembrane helix</keyword>
<feature type="transmembrane region" description="Helical" evidence="7">
    <location>
        <begin position="241"/>
        <end position="261"/>
    </location>
</feature>
<dbReference type="InterPro" id="IPR037185">
    <property type="entry name" value="EmrE-like"/>
</dbReference>
<evidence type="ECO:0000313" key="9">
    <source>
        <dbReference type="EMBL" id="BCN31461.1"/>
    </source>
</evidence>
<dbReference type="GO" id="GO:0005886">
    <property type="term" value="C:plasma membrane"/>
    <property type="evidence" value="ECO:0007669"/>
    <property type="project" value="UniProtKB-SubCell"/>
</dbReference>
<keyword evidence="10" id="KW-1185">Reference proteome</keyword>
<feature type="domain" description="EamA" evidence="8">
    <location>
        <begin position="12"/>
        <end position="139"/>
    </location>
</feature>
<feature type="transmembrane region" description="Helical" evidence="7">
    <location>
        <begin position="209"/>
        <end position="229"/>
    </location>
</feature>
<feature type="transmembrane region" description="Helical" evidence="7">
    <location>
        <begin position="267"/>
        <end position="287"/>
    </location>
</feature>
<dbReference type="Proteomes" id="UP000595897">
    <property type="component" value="Chromosome"/>
</dbReference>
<evidence type="ECO:0000256" key="7">
    <source>
        <dbReference type="SAM" id="Phobius"/>
    </source>
</evidence>
<keyword evidence="3" id="KW-1003">Cell membrane</keyword>
<feature type="domain" description="EamA" evidence="8">
    <location>
        <begin position="148"/>
        <end position="282"/>
    </location>
</feature>
<dbReference type="KEGG" id="ahb:bsdtb5_27560"/>
<keyword evidence="6 7" id="KW-0472">Membrane</keyword>
<organism evidence="9 10">
    <name type="scientific">Anaeromicropila herbilytica</name>
    <dbReference type="NCBI Taxonomy" id="2785025"/>
    <lineage>
        <taxon>Bacteria</taxon>
        <taxon>Bacillati</taxon>
        <taxon>Bacillota</taxon>
        <taxon>Clostridia</taxon>
        <taxon>Lachnospirales</taxon>
        <taxon>Lachnospiraceae</taxon>
        <taxon>Anaeromicropila</taxon>
    </lineage>
</organism>
<evidence type="ECO:0000256" key="1">
    <source>
        <dbReference type="ARBA" id="ARBA00004651"/>
    </source>
</evidence>
<dbReference type="RefSeq" id="WP_271712578.1">
    <property type="nucleotide sequence ID" value="NZ_AP024169.1"/>
</dbReference>
<dbReference type="Pfam" id="PF00892">
    <property type="entry name" value="EamA"/>
    <property type="match status" value="2"/>
</dbReference>
<evidence type="ECO:0000259" key="8">
    <source>
        <dbReference type="Pfam" id="PF00892"/>
    </source>
</evidence>
<feature type="transmembrane region" description="Helical" evidence="7">
    <location>
        <begin position="146"/>
        <end position="167"/>
    </location>
</feature>
<evidence type="ECO:0000256" key="4">
    <source>
        <dbReference type="ARBA" id="ARBA00022692"/>
    </source>
</evidence>
<dbReference type="SUPFAM" id="SSF103481">
    <property type="entry name" value="Multidrug resistance efflux transporter EmrE"/>
    <property type="match status" value="2"/>
</dbReference>
<dbReference type="PANTHER" id="PTHR42920">
    <property type="entry name" value="OS03G0707200 PROTEIN-RELATED"/>
    <property type="match status" value="1"/>
</dbReference>
<sequence length="304" mass="33938">MENRKSTLQYSLLLFVTAIIWGGGFIVVKTSLDTVSTLYLLAFRFTIGAIGMSIIFFNKLIKISKSDVICGIILGFLMFIAFTFQIYALNYTTVGKNAFLTAAYVVLVPFFSYLIRKTRLNSSSYLATLICMLGIGLLSLDTSFSINIGDLLTLLCAAFYALHIVFSDIFMNEKHHDPIIMNIMQLGFAACFAWITAPFFETFPTEFNANFITGILYLGIACTMLAFLFQAIGQKNTSPHIAAIILSTESVFGCIFSVLLLNETMTLKMILGCILIFISIILSDIGLDFKKIRLRTILSFKNRK</sequence>
<evidence type="ECO:0000256" key="6">
    <source>
        <dbReference type="ARBA" id="ARBA00023136"/>
    </source>
</evidence>
<feature type="transmembrane region" description="Helical" evidence="7">
    <location>
        <begin position="69"/>
        <end position="88"/>
    </location>
</feature>
<evidence type="ECO:0000256" key="3">
    <source>
        <dbReference type="ARBA" id="ARBA00022475"/>
    </source>
</evidence>
<feature type="transmembrane region" description="Helical" evidence="7">
    <location>
        <begin position="38"/>
        <end position="57"/>
    </location>
</feature>
<gene>
    <name evidence="9" type="ORF">bsdtb5_27560</name>
</gene>
<comment type="subcellular location">
    <subcellularLocation>
        <location evidence="1">Cell membrane</location>
        <topology evidence="1">Multi-pass membrane protein</topology>
    </subcellularLocation>
</comment>
<evidence type="ECO:0000256" key="2">
    <source>
        <dbReference type="ARBA" id="ARBA00007362"/>
    </source>
</evidence>
<accession>A0A7R7IDZ5</accession>
<dbReference type="AlphaFoldDB" id="A0A7R7IDZ5"/>
<feature type="transmembrane region" description="Helical" evidence="7">
    <location>
        <begin position="94"/>
        <end position="115"/>
    </location>
</feature>
<evidence type="ECO:0000256" key="5">
    <source>
        <dbReference type="ARBA" id="ARBA00022989"/>
    </source>
</evidence>
<feature type="transmembrane region" description="Helical" evidence="7">
    <location>
        <begin position="12"/>
        <end position="32"/>
    </location>
</feature>
<comment type="similarity">
    <text evidence="2">Belongs to the EamA transporter family.</text>
</comment>
<protein>
    <submittedName>
        <fullName evidence="9">Transporter</fullName>
    </submittedName>
</protein>